<organism evidence="15 16">
    <name type="scientific">candidate division WOR-3 bacterium</name>
    <dbReference type="NCBI Taxonomy" id="2052148"/>
    <lineage>
        <taxon>Bacteria</taxon>
        <taxon>Bacteria division WOR-3</taxon>
    </lineage>
</organism>
<dbReference type="AlphaFoldDB" id="A0A9C9ENB5"/>
<comment type="cofactor">
    <cofactor evidence="9">
        <name>Mg(2+)</name>
        <dbReference type="ChEBI" id="CHEBI:18420"/>
    </cofactor>
    <text evidence="9">Binds a second Mg(2+) ion via substrate during catalysis.</text>
</comment>
<feature type="binding site" evidence="11">
    <location>
        <position position="287"/>
    </location>
    <ligand>
        <name>substrate</name>
    </ligand>
</feature>
<reference evidence="15" key="1">
    <citation type="journal article" date="2020" name="mSystems">
        <title>Genome- and Community-Level Interaction Insights into Carbon Utilization and Element Cycling Functions of Hydrothermarchaeota in Hydrothermal Sediment.</title>
        <authorList>
            <person name="Zhou Z."/>
            <person name="Liu Y."/>
            <person name="Xu W."/>
            <person name="Pan J."/>
            <person name="Luo Z.H."/>
            <person name="Li M."/>
        </authorList>
    </citation>
    <scope>NUCLEOTIDE SEQUENCE</scope>
    <source>
        <strain evidence="15">HyVt-388</strain>
    </source>
</reference>
<dbReference type="SFLD" id="SFLDS00001">
    <property type="entry name" value="Enolase"/>
    <property type="match status" value="1"/>
</dbReference>
<evidence type="ECO:0000256" key="1">
    <source>
        <dbReference type="ARBA" id="ARBA00005031"/>
    </source>
</evidence>
<dbReference type="InterPro" id="IPR000941">
    <property type="entry name" value="Enolase"/>
</dbReference>
<feature type="binding site" evidence="11">
    <location>
        <begin position="366"/>
        <end position="369"/>
    </location>
    <ligand>
        <name>substrate</name>
    </ligand>
</feature>
<comment type="pathway">
    <text evidence="1 9">Carbohydrate degradation; glycolysis; pyruvate from D-glyceraldehyde 3-phosphate: step 4/5.</text>
</comment>
<comment type="function">
    <text evidence="9">Catalyzes the reversible conversion of 2-phosphoglycerate (2-PG) into phosphoenolpyruvate (PEP). It is essential for the degradation of carbohydrates via glycolysis.</text>
</comment>
<dbReference type="GO" id="GO:0009986">
    <property type="term" value="C:cell surface"/>
    <property type="evidence" value="ECO:0007669"/>
    <property type="project" value="UniProtKB-SubCell"/>
</dbReference>
<dbReference type="Gene3D" id="3.30.390.10">
    <property type="entry name" value="Enolase-like, N-terminal domain"/>
    <property type="match status" value="1"/>
</dbReference>
<feature type="active site" description="Proton acceptor" evidence="9 10">
    <location>
        <position position="339"/>
    </location>
</feature>
<accession>A0A9C9ENB5</accession>
<evidence type="ECO:0000256" key="2">
    <source>
        <dbReference type="ARBA" id="ARBA00009604"/>
    </source>
</evidence>
<dbReference type="SMART" id="SM01192">
    <property type="entry name" value="Enolase_C"/>
    <property type="match status" value="1"/>
</dbReference>
<evidence type="ECO:0000259" key="14">
    <source>
        <dbReference type="SMART" id="SM01193"/>
    </source>
</evidence>
<feature type="binding site" evidence="11">
    <location>
        <position position="390"/>
    </location>
    <ligand>
        <name>substrate</name>
    </ligand>
</feature>
<comment type="catalytic activity">
    <reaction evidence="9">
        <text>(2R)-2-phosphoglycerate = phosphoenolpyruvate + H2O</text>
        <dbReference type="Rhea" id="RHEA:10164"/>
        <dbReference type="ChEBI" id="CHEBI:15377"/>
        <dbReference type="ChEBI" id="CHEBI:58289"/>
        <dbReference type="ChEBI" id="CHEBI:58702"/>
        <dbReference type="EC" id="4.2.1.11"/>
    </reaction>
</comment>
<dbReference type="Pfam" id="PF00113">
    <property type="entry name" value="Enolase_C"/>
    <property type="match status" value="1"/>
</dbReference>
<dbReference type="Gene3D" id="3.20.20.120">
    <property type="entry name" value="Enolase-like C-terminal domain"/>
    <property type="match status" value="1"/>
</dbReference>
<dbReference type="GO" id="GO:0000015">
    <property type="term" value="C:phosphopyruvate hydratase complex"/>
    <property type="evidence" value="ECO:0007669"/>
    <property type="project" value="InterPro"/>
</dbReference>
<comment type="subcellular location">
    <subcellularLocation>
        <location evidence="9">Cytoplasm</location>
    </subcellularLocation>
    <subcellularLocation>
        <location evidence="9">Secreted</location>
    </subcellularLocation>
    <subcellularLocation>
        <location evidence="9">Cell surface</location>
    </subcellularLocation>
    <text evidence="9">Fractions of enolase are present in both the cytoplasm and on the cell surface.</text>
</comment>
<keyword evidence="6 9" id="KW-0460">Magnesium</keyword>
<dbReference type="GO" id="GO:0000287">
    <property type="term" value="F:magnesium ion binding"/>
    <property type="evidence" value="ECO:0007669"/>
    <property type="project" value="UniProtKB-UniRule"/>
</dbReference>
<evidence type="ECO:0000256" key="3">
    <source>
        <dbReference type="ARBA" id="ARBA00012058"/>
    </source>
</evidence>
<dbReference type="InterPro" id="IPR036849">
    <property type="entry name" value="Enolase-like_C_sf"/>
</dbReference>
<evidence type="ECO:0000256" key="7">
    <source>
        <dbReference type="ARBA" id="ARBA00023152"/>
    </source>
</evidence>
<proteinExistence type="inferred from homology"/>
<feature type="binding site" evidence="9">
    <location>
        <position position="368"/>
    </location>
    <ligand>
        <name>(2R)-2-phosphoglycerate</name>
        <dbReference type="ChEBI" id="CHEBI:58289"/>
    </ligand>
</feature>
<dbReference type="EC" id="4.2.1.11" evidence="3 9"/>
<feature type="binding site" evidence="9 12">
    <location>
        <position position="287"/>
    </location>
    <ligand>
        <name>Mg(2+)</name>
        <dbReference type="ChEBI" id="CHEBI:18420"/>
    </ligand>
</feature>
<evidence type="ECO:0000256" key="10">
    <source>
        <dbReference type="PIRSR" id="PIRSR001400-1"/>
    </source>
</evidence>
<dbReference type="PANTHER" id="PTHR11902">
    <property type="entry name" value="ENOLASE"/>
    <property type="match status" value="1"/>
</dbReference>
<feature type="binding site" evidence="9">
    <location>
        <position position="165"/>
    </location>
    <ligand>
        <name>(2R)-2-phosphoglycerate</name>
        <dbReference type="ChEBI" id="CHEBI:58289"/>
    </ligand>
</feature>
<dbReference type="PROSITE" id="PS00164">
    <property type="entry name" value="ENOLASE"/>
    <property type="match status" value="1"/>
</dbReference>
<keyword evidence="8 9" id="KW-0456">Lyase</keyword>
<feature type="binding site" evidence="11">
    <location>
        <position position="166"/>
    </location>
    <ligand>
        <name>substrate</name>
    </ligand>
</feature>
<evidence type="ECO:0000256" key="12">
    <source>
        <dbReference type="PIRSR" id="PIRSR001400-3"/>
    </source>
</evidence>
<dbReference type="InterPro" id="IPR020809">
    <property type="entry name" value="Enolase_CS"/>
</dbReference>
<keyword evidence="7 9" id="KW-0324">Glycolysis</keyword>
<evidence type="ECO:0000256" key="5">
    <source>
        <dbReference type="ARBA" id="ARBA00022525"/>
    </source>
</evidence>
<comment type="similarity">
    <text evidence="2 9">Belongs to the enolase family.</text>
</comment>
<feature type="binding site" evidence="9">
    <location>
        <position position="369"/>
    </location>
    <ligand>
        <name>(2R)-2-phosphoglycerate</name>
        <dbReference type="ChEBI" id="CHEBI:58289"/>
    </ligand>
</feature>
<dbReference type="NCBIfam" id="TIGR01060">
    <property type="entry name" value="eno"/>
    <property type="match status" value="1"/>
</dbReference>
<evidence type="ECO:0000256" key="11">
    <source>
        <dbReference type="PIRSR" id="PIRSR001400-2"/>
    </source>
</evidence>
<dbReference type="InterPro" id="IPR029017">
    <property type="entry name" value="Enolase-like_N"/>
</dbReference>
<feature type="binding site" evidence="9 12">
    <location>
        <position position="244"/>
    </location>
    <ligand>
        <name>Mg(2+)</name>
        <dbReference type="ChEBI" id="CHEBI:18420"/>
    </ligand>
</feature>
<evidence type="ECO:0000313" key="15">
    <source>
        <dbReference type="EMBL" id="HEC78886.1"/>
    </source>
</evidence>
<evidence type="ECO:0000256" key="9">
    <source>
        <dbReference type="HAMAP-Rule" id="MF_00318"/>
    </source>
</evidence>
<sequence length="428" mass="46882">MSRRIKNVVGREILDSRGNPTIEVEIELQSGKKRSASVPSGASTGKYEAVELRDSGSRRYGGKGVLQAVENVNKIIGPALIGKDVIEQPNLDRLLIELDGTPNKKRLGANALCGVSLAIARTAAAELGIPLYKYLGGPYAVLMPVPMMNIINGGIHTLLQGPDFQEYMIVPYGAGSFKEALRWGSETYHALKKILLNRGLRIAVADEGGFVPKIASNQEPLDYIVEAIEKGGYRPGEDIGIALDVAASAFYENGKYKLRIENKELNAEELIERYCSLVDKYPIVSIEDGLAEDDWKGWKLLNKRLGHRVMLVGDDIFVTNVERIEKGIKENVANAVLIKPNQIGTVTETIAAVHMAQRVKWGVVVSHRSGETVDSFIADFTVAMGTGALKTGAPCRGERVEKYNQLLRIEDDLKGAAIHPSKEFWSRS</sequence>
<dbReference type="PRINTS" id="PR00148">
    <property type="entry name" value="ENOLASE"/>
</dbReference>
<comment type="cofactor">
    <cofactor evidence="12">
        <name>Mg(2+)</name>
        <dbReference type="ChEBI" id="CHEBI:18420"/>
    </cofactor>
    <text evidence="12">Mg(2+) is required for catalysis and for stabilizing the dimer.</text>
</comment>
<dbReference type="Proteomes" id="UP000885826">
    <property type="component" value="Unassembled WGS sequence"/>
</dbReference>
<feature type="binding site" evidence="11">
    <location>
        <position position="156"/>
    </location>
    <ligand>
        <name>substrate</name>
    </ligand>
</feature>
<comment type="caution">
    <text evidence="15">The sequence shown here is derived from an EMBL/GenBank/DDBJ whole genome shotgun (WGS) entry which is preliminary data.</text>
</comment>
<dbReference type="InterPro" id="IPR020810">
    <property type="entry name" value="Enolase_C"/>
</dbReference>
<dbReference type="GO" id="GO:0006096">
    <property type="term" value="P:glycolytic process"/>
    <property type="evidence" value="ECO:0007669"/>
    <property type="project" value="UniProtKB-UniRule"/>
</dbReference>
<feature type="binding site" evidence="9">
    <location>
        <position position="390"/>
    </location>
    <ligand>
        <name>(2R)-2-phosphoglycerate</name>
        <dbReference type="ChEBI" id="CHEBI:58289"/>
    </ligand>
</feature>
<dbReference type="GO" id="GO:0005576">
    <property type="term" value="C:extracellular region"/>
    <property type="evidence" value="ECO:0007669"/>
    <property type="project" value="UniProtKB-SubCell"/>
</dbReference>
<keyword evidence="5 9" id="KW-0964">Secreted</keyword>
<feature type="binding site" evidence="9">
    <location>
        <position position="339"/>
    </location>
    <ligand>
        <name>(2R)-2-phosphoglycerate</name>
        <dbReference type="ChEBI" id="CHEBI:58289"/>
    </ligand>
</feature>
<dbReference type="EMBL" id="DRIG01000074">
    <property type="protein sequence ID" value="HEC78886.1"/>
    <property type="molecule type" value="Genomic_DNA"/>
</dbReference>
<evidence type="ECO:0000256" key="6">
    <source>
        <dbReference type="ARBA" id="ARBA00022842"/>
    </source>
</evidence>
<dbReference type="InterPro" id="IPR020811">
    <property type="entry name" value="Enolase_N"/>
</dbReference>
<gene>
    <name evidence="9" type="primary">eno</name>
    <name evidence="15" type="ORF">ENI34_07055</name>
</gene>
<name>A0A9C9ENB5_UNCW3</name>
<evidence type="ECO:0000256" key="8">
    <source>
        <dbReference type="ARBA" id="ARBA00023239"/>
    </source>
</evidence>
<evidence type="ECO:0000313" key="16">
    <source>
        <dbReference type="Proteomes" id="UP000885826"/>
    </source>
</evidence>
<dbReference type="CDD" id="cd03313">
    <property type="entry name" value="enolase"/>
    <property type="match status" value="1"/>
</dbReference>
<feature type="domain" description="Enolase C-terminal TIM barrel" evidence="13">
    <location>
        <begin position="140"/>
        <end position="427"/>
    </location>
</feature>
<protein>
    <recommendedName>
        <fullName evidence="4 9">Enolase</fullName>
        <ecNumber evidence="3 9">4.2.1.11</ecNumber>
    </recommendedName>
    <alternativeName>
        <fullName evidence="9">2-phospho-D-glycerate hydro-lyase</fullName>
    </alternativeName>
    <alternativeName>
        <fullName evidence="9">2-phosphoglycerate dehydratase</fullName>
    </alternativeName>
</protein>
<dbReference type="SMART" id="SM01193">
    <property type="entry name" value="Enolase_N"/>
    <property type="match status" value="1"/>
</dbReference>
<dbReference type="PIRSF" id="PIRSF001400">
    <property type="entry name" value="Enolase"/>
    <property type="match status" value="1"/>
</dbReference>
<dbReference type="Pfam" id="PF03952">
    <property type="entry name" value="Enolase_N"/>
    <property type="match status" value="1"/>
</dbReference>
<feature type="active site" description="Proton donor" evidence="9 10">
    <location>
        <position position="207"/>
    </location>
</feature>
<dbReference type="HAMAP" id="MF_00318">
    <property type="entry name" value="Enolase"/>
    <property type="match status" value="1"/>
</dbReference>
<dbReference type="GO" id="GO:0004634">
    <property type="term" value="F:phosphopyruvate hydratase activity"/>
    <property type="evidence" value="ECO:0007669"/>
    <property type="project" value="UniProtKB-UniRule"/>
</dbReference>
<feature type="domain" description="Enolase N-terminal" evidence="14">
    <location>
        <begin position="5"/>
        <end position="135"/>
    </location>
</feature>
<evidence type="ECO:0000259" key="13">
    <source>
        <dbReference type="SMART" id="SM01192"/>
    </source>
</evidence>
<dbReference type="SFLD" id="SFLDF00002">
    <property type="entry name" value="enolase"/>
    <property type="match status" value="1"/>
</dbReference>
<dbReference type="FunFam" id="3.30.390.10:FF:000001">
    <property type="entry name" value="Enolase"/>
    <property type="match status" value="1"/>
</dbReference>
<evidence type="ECO:0000256" key="4">
    <source>
        <dbReference type="ARBA" id="ARBA00017068"/>
    </source>
</evidence>
<dbReference type="PANTHER" id="PTHR11902:SF1">
    <property type="entry name" value="ENOLASE"/>
    <property type="match status" value="1"/>
</dbReference>
<dbReference type="SFLD" id="SFLDG00178">
    <property type="entry name" value="enolase"/>
    <property type="match status" value="1"/>
</dbReference>
<keyword evidence="9 12" id="KW-0479">Metal-binding</keyword>
<keyword evidence="9" id="KW-0963">Cytoplasm</keyword>
<feature type="binding site" evidence="9 12">
    <location>
        <position position="314"/>
    </location>
    <ligand>
        <name>Mg(2+)</name>
        <dbReference type="ChEBI" id="CHEBI:18420"/>
    </ligand>
</feature>
<dbReference type="SUPFAM" id="SSF54826">
    <property type="entry name" value="Enolase N-terminal domain-like"/>
    <property type="match status" value="1"/>
</dbReference>
<feature type="binding site" evidence="11">
    <location>
        <position position="314"/>
    </location>
    <ligand>
        <name>substrate</name>
    </ligand>
</feature>
<dbReference type="SUPFAM" id="SSF51604">
    <property type="entry name" value="Enolase C-terminal domain-like"/>
    <property type="match status" value="1"/>
</dbReference>